<dbReference type="Pfam" id="PF00679">
    <property type="entry name" value="EFG_C"/>
    <property type="match status" value="1"/>
</dbReference>
<dbReference type="Gene3D" id="2.40.30.10">
    <property type="entry name" value="Translation factors"/>
    <property type="match status" value="1"/>
</dbReference>
<keyword evidence="7 8" id="KW-0472">Membrane</keyword>
<dbReference type="InterPro" id="IPR013842">
    <property type="entry name" value="LepA_CTD"/>
</dbReference>
<dbReference type="GO" id="GO:0045727">
    <property type="term" value="P:positive regulation of translation"/>
    <property type="evidence" value="ECO:0007669"/>
    <property type="project" value="UniProtKB-UniRule"/>
</dbReference>
<dbReference type="InterPro" id="IPR006297">
    <property type="entry name" value="EF-4"/>
</dbReference>
<dbReference type="InterPro" id="IPR000640">
    <property type="entry name" value="EFG_V-like"/>
</dbReference>
<dbReference type="STRING" id="126957.T1JJJ9"/>
<evidence type="ECO:0000313" key="11">
    <source>
        <dbReference type="Proteomes" id="UP000014500"/>
    </source>
</evidence>
<dbReference type="InterPro" id="IPR005225">
    <property type="entry name" value="Small_GTP-bd"/>
</dbReference>
<evidence type="ECO:0000259" key="9">
    <source>
        <dbReference type="PROSITE" id="PS51722"/>
    </source>
</evidence>
<dbReference type="Proteomes" id="UP000014500">
    <property type="component" value="Unassembled WGS sequence"/>
</dbReference>
<dbReference type="SUPFAM" id="SSF51735">
    <property type="entry name" value="NAD(P)-binding Rossmann-fold domains"/>
    <property type="match status" value="1"/>
</dbReference>
<dbReference type="InterPro" id="IPR038363">
    <property type="entry name" value="LepA_C_sf"/>
</dbReference>
<keyword evidence="3 8" id="KW-0999">Mitochondrion inner membrane</keyword>
<dbReference type="NCBIfam" id="TIGR00231">
    <property type="entry name" value="small_GTP"/>
    <property type="match status" value="1"/>
</dbReference>
<feature type="domain" description="Tr-type G" evidence="9">
    <location>
        <begin position="47"/>
        <end position="226"/>
    </location>
</feature>
<dbReference type="PANTHER" id="PTHR43512:SF7">
    <property type="entry name" value="TRANSLATION FACTOR GUF1, MITOCHONDRIAL"/>
    <property type="match status" value="1"/>
</dbReference>
<accession>T1JJJ9</accession>
<dbReference type="Gene3D" id="3.40.50.720">
    <property type="entry name" value="NAD(P)-binding Rossmann-like Domain"/>
    <property type="match status" value="1"/>
</dbReference>
<dbReference type="Gene3D" id="3.30.70.870">
    <property type="entry name" value="Elongation Factor G (Translational Gtpase), domain 3"/>
    <property type="match status" value="1"/>
</dbReference>
<feature type="binding site" evidence="8">
    <location>
        <begin position="119"/>
        <end position="123"/>
    </location>
    <ligand>
        <name>GTP</name>
        <dbReference type="ChEBI" id="CHEBI:37565"/>
    </ligand>
</feature>
<comment type="similarity">
    <text evidence="8">Belongs to the GTP-binding elongation factor family. LepA subfamily.</text>
</comment>
<dbReference type="GO" id="GO:0005743">
    <property type="term" value="C:mitochondrial inner membrane"/>
    <property type="evidence" value="ECO:0007669"/>
    <property type="project" value="UniProtKB-SubCell"/>
</dbReference>
<dbReference type="SUPFAM" id="SSF52540">
    <property type="entry name" value="P-loop containing nucleoside triphosphate hydrolases"/>
    <property type="match status" value="1"/>
</dbReference>
<keyword evidence="6 8" id="KW-0342">GTP-binding</keyword>
<feature type="binding site" evidence="8">
    <location>
        <begin position="56"/>
        <end position="63"/>
    </location>
    <ligand>
        <name>GTP</name>
        <dbReference type="ChEBI" id="CHEBI:37565"/>
    </ligand>
</feature>
<dbReference type="HAMAP" id="MF_00071">
    <property type="entry name" value="LepA"/>
    <property type="match status" value="1"/>
</dbReference>
<evidence type="ECO:0000313" key="10">
    <source>
        <dbReference type="EnsemblMetazoa" id="SMAR014029-PA"/>
    </source>
</evidence>
<evidence type="ECO:0000256" key="4">
    <source>
        <dbReference type="ARBA" id="ARBA00022801"/>
    </source>
</evidence>
<dbReference type="CDD" id="cd05254">
    <property type="entry name" value="dTDP_HR_like_SDR_e"/>
    <property type="match status" value="1"/>
</dbReference>
<evidence type="ECO:0000256" key="5">
    <source>
        <dbReference type="ARBA" id="ARBA00023128"/>
    </source>
</evidence>
<dbReference type="PhylomeDB" id="T1JJJ9"/>
<dbReference type="EnsemblMetazoa" id="SMAR014029-RA">
    <property type="protein sequence ID" value="SMAR014029-PA"/>
    <property type="gene ID" value="SMAR014029"/>
</dbReference>
<name>T1JJJ9_STRMM</name>
<dbReference type="eggNOG" id="KOG0462">
    <property type="taxonomic scope" value="Eukaryota"/>
</dbReference>
<reference evidence="11" key="1">
    <citation type="submission" date="2011-05" db="EMBL/GenBank/DDBJ databases">
        <authorList>
            <person name="Richards S.R."/>
            <person name="Qu J."/>
            <person name="Jiang H."/>
            <person name="Jhangiani S.N."/>
            <person name="Agravi P."/>
            <person name="Goodspeed R."/>
            <person name="Gross S."/>
            <person name="Mandapat C."/>
            <person name="Jackson L."/>
            <person name="Mathew T."/>
            <person name="Pu L."/>
            <person name="Thornton R."/>
            <person name="Saada N."/>
            <person name="Wilczek-Boney K.B."/>
            <person name="Lee S."/>
            <person name="Kovar C."/>
            <person name="Wu Y."/>
            <person name="Scherer S.E."/>
            <person name="Worley K.C."/>
            <person name="Muzny D.M."/>
            <person name="Gibbs R."/>
        </authorList>
    </citation>
    <scope>NUCLEOTIDE SEQUENCE</scope>
    <source>
        <strain evidence="11">Brora</strain>
    </source>
</reference>
<dbReference type="InterPro" id="IPR027417">
    <property type="entry name" value="P-loop_NTPase"/>
</dbReference>
<dbReference type="NCBIfam" id="TIGR01393">
    <property type="entry name" value="lepA"/>
    <property type="match status" value="1"/>
</dbReference>
<dbReference type="InterPro" id="IPR031157">
    <property type="entry name" value="G_TR_CS"/>
</dbReference>
<comment type="subcellular location">
    <subcellularLocation>
        <location evidence="8">Mitochondrion inner membrane</location>
        <topology evidence="8">Peripheral membrane protein</topology>
        <orientation evidence="8">Matrix side</orientation>
    </subcellularLocation>
</comment>
<keyword evidence="5 8" id="KW-0496">Mitochondrion</keyword>
<keyword evidence="2 8" id="KW-0547">Nucleotide-binding</keyword>
<organism evidence="10 11">
    <name type="scientific">Strigamia maritima</name>
    <name type="common">European centipede</name>
    <name type="synonym">Geophilus maritimus</name>
    <dbReference type="NCBI Taxonomy" id="126957"/>
    <lineage>
        <taxon>Eukaryota</taxon>
        <taxon>Metazoa</taxon>
        <taxon>Ecdysozoa</taxon>
        <taxon>Arthropoda</taxon>
        <taxon>Myriapoda</taxon>
        <taxon>Chilopoda</taxon>
        <taxon>Pleurostigmophora</taxon>
        <taxon>Geophilomorpha</taxon>
        <taxon>Linotaeniidae</taxon>
        <taxon>Strigamia</taxon>
    </lineage>
</organism>
<dbReference type="GO" id="GO:0003924">
    <property type="term" value="F:GTPase activity"/>
    <property type="evidence" value="ECO:0007669"/>
    <property type="project" value="UniProtKB-UniRule"/>
</dbReference>
<dbReference type="PANTHER" id="PTHR43512">
    <property type="entry name" value="TRANSLATION FACTOR GUF1-RELATED"/>
    <property type="match status" value="1"/>
</dbReference>
<dbReference type="FunFam" id="3.40.50.720:FF:000357">
    <property type="entry name" value="Methionine adenosyltransferase 2 subunit beta"/>
    <property type="match status" value="1"/>
</dbReference>
<dbReference type="Gene3D" id="3.40.50.300">
    <property type="entry name" value="P-loop containing nucleotide triphosphate hydrolases"/>
    <property type="match status" value="1"/>
</dbReference>
<dbReference type="Pfam" id="PF06421">
    <property type="entry name" value="LepA_C"/>
    <property type="match status" value="1"/>
</dbReference>
<dbReference type="PRINTS" id="PR00315">
    <property type="entry name" value="ELONGATNFCT"/>
</dbReference>
<dbReference type="Pfam" id="PF00009">
    <property type="entry name" value="GTP_EFTU"/>
    <property type="match status" value="1"/>
</dbReference>
<comment type="similarity">
    <text evidence="1">Belongs to the TRAFAC class translation factor GTPase superfamily. Classic translation factor GTPase family. LepA subfamily.</text>
</comment>
<proteinExistence type="inferred from homology"/>
<sequence>MMNLSKLTKKFINIHYLKCFKYQNSKKSLFSTKIDEETNNLKNFTPEYIRNFSIIAHIDHGKSTLANKMLELTNSFPKKIEQVFDKLQVERERGITVKAQTSSFFYKYNGKIYLFNLIDTPGHGDFSYEVSRSLHACQGVVLLVDSSEGIQARTVTNFKLAKANKLAIVPVLNKIDLENAQPDKIANQMKNIFEIDTDQIMKVSGKYGNGVTTLLDTIIERIPPPNVDRSKPFSALLFDLWYEYPRGVIALLSVLNGSIKTGDRITSSITKESYTVKDIAVIRADEKPVEALYSGQIGSISTSVLNTTELQIGDVFYIDDDAHAREYISEVKPAKPTVFAGFYPLHRLDEPQFRAAIDKLLVNDSSVSVTLNFSSALGQGYRLGFLGLLHMEVFKERLEQDYNAPKVFITTPNIPYKVRLKDARTKRKYGGSSIVVTNPQHLPKYSIVRQFLQPIVTGIIITPNSFVEQINALCKAKKGVEIGAVQIDDSTTMLQWKLPLREIIINYLDELKRISSGKATFDYQYAGYSPLNLAKLEIVINGEIAEELTTIVEWSKLKIVGKRLCAKLKDLIPQHVNAVGIEAKHNGEVVAMQTVPGFKIDPREAFELRYKLTQDLKEMRNQEKNDLRTVGQIVVPRNVFIKVLEYIINMMEEKKNKKILVTGASGLLGREIIKKFEESVFNAIGTCLNRADKYNLHKLDLTDFKNVEEFIDKTEPDFIIHSAAQRAPDQVDKNFEAAAELNVHATQNLARIAAIKTIPMMFISTDYVFDGNNPPFKDTDKPNPTNKYGLTKLEGEKITMDASSDNIVLRIPVLYGPVESPEESAVTCLLQNLLKKTPQKISDYEIRWPAHTSDIANICFQIIERKLKEPSVRGIYQWSGKEGMTKYKMIQVISQELSLNSDHIIPDKEINPGVPRPFNCQLDTSKLENLGIGHHTLFSNGIIDCLKKFIA</sequence>
<dbReference type="SUPFAM" id="SSF50447">
    <property type="entry name" value="Translation proteins"/>
    <property type="match status" value="1"/>
</dbReference>
<dbReference type="InterPro" id="IPR009000">
    <property type="entry name" value="Transl_B-barrel_sf"/>
</dbReference>
<evidence type="ECO:0000256" key="2">
    <source>
        <dbReference type="ARBA" id="ARBA00022741"/>
    </source>
</evidence>
<dbReference type="InterPro" id="IPR035647">
    <property type="entry name" value="EFG_III/V"/>
</dbReference>
<keyword evidence="8" id="KW-0648">Protein biosynthesis</keyword>
<dbReference type="Gene3D" id="3.30.70.240">
    <property type="match status" value="1"/>
</dbReference>
<evidence type="ECO:0000256" key="6">
    <source>
        <dbReference type="ARBA" id="ARBA00023134"/>
    </source>
</evidence>
<dbReference type="AlphaFoldDB" id="T1JJJ9"/>
<evidence type="ECO:0000256" key="1">
    <source>
        <dbReference type="ARBA" id="ARBA00005454"/>
    </source>
</evidence>
<comment type="function">
    <text evidence="8">Promotes mitochondrial protein synthesis. May act as a fidelity factor of the translation reaction, by catalyzing a one-codon backward translocation of tRNAs on improperly translocated ribosomes. Binds to mitochondrial ribosomes in a GTP-dependent manner.</text>
</comment>
<feature type="binding site" evidence="8">
    <location>
        <begin position="173"/>
        <end position="176"/>
    </location>
    <ligand>
        <name>GTP</name>
        <dbReference type="ChEBI" id="CHEBI:37565"/>
    </ligand>
</feature>
<dbReference type="Pfam" id="PF04321">
    <property type="entry name" value="RmlD_sub_bind"/>
    <property type="match status" value="1"/>
</dbReference>
<dbReference type="InterPro" id="IPR036291">
    <property type="entry name" value="NAD(P)-bd_dom_sf"/>
</dbReference>
<dbReference type="GO" id="GO:0097177">
    <property type="term" value="F:mitochondrial ribosome binding"/>
    <property type="evidence" value="ECO:0007669"/>
    <property type="project" value="TreeGrafter"/>
</dbReference>
<dbReference type="GO" id="GO:0005525">
    <property type="term" value="F:GTP binding"/>
    <property type="evidence" value="ECO:0007669"/>
    <property type="project" value="UniProtKB-UniRule"/>
</dbReference>
<dbReference type="FunFam" id="3.40.50.300:FF:000078">
    <property type="entry name" value="Elongation factor 4"/>
    <property type="match status" value="1"/>
</dbReference>
<dbReference type="HOGENOM" id="CLU_309799_0_0_1"/>
<dbReference type="GO" id="GO:0006412">
    <property type="term" value="P:translation"/>
    <property type="evidence" value="ECO:0007669"/>
    <property type="project" value="UniProtKB-KW"/>
</dbReference>
<evidence type="ECO:0000256" key="3">
    <source>
        <dbReference type="ARBA" id="ARBA00022792"/>
    </source>
</evidence>
<evidence type="ECO:0000256" key="8">
    <source>
        <dbReference type="HAMAP-Rule" id="MF_03137"/>
    </source>
</evidence>
<dbReference type="SUPFAM" id="SSF54980">
    <property type="entry name" value="EF-G C-terminal domain-like"/>
    <property type="match status" value="2"/>
</dbReference>
<dbReference type="EMBL" id="JH431825">
    <property type="status" value="NOT_ANNOTATED_CDS"/>
    <property type="molecule type" value="Genomic_DNA"/>
</dbReference>
<dbReference type="Gene3D" id="3.30.70.2570">
    <property type="entry name" value="Elongation factor 4, C-terminal domain"/>
    <property type="match status" value="1"/>
</dbReference>
<evidence type="ECO:0000256" key="7">
    <source>
        <dbReference type="ARBA" id="ARBA00023136"/>
    </source>
</evidence>
<protein>
    <recommendedName>
        <fullName evidence="8">Translation factor GUF1 homolog, mitochondrial</fullName>
        <ecNumber evidence="8">3.6.5.n1</ecNumber>
    </recommendedName>
    <alternativeName>
        <fullName evidence="8">Elongation factor 4 homolog</fullName>
        <shortName evidence="8">EF-4</shortName>
    </alternativeName>
    <alternativeName>
        <fullName evidence="8">GTPase GUF1 homolog</fullName>
    </alternativeName>
    <alternativeName>
        <fullName evidence="8">Ribosomal back-translocase</fullName>
    </alternativeName>
</protein>
<keyword evidence="11" id="KW-1185">Reference proteome</keyword>
<reference evidence="10" key="2">
    <citation type="submission" date="2015-02" db="UniProtKB">
        <authorList>
            <consortium name="EnsemblMetazoa"/>
        </authorList>
    </citation>
    <scope>IDENTIFICATION</scope>
</reference>
<dbReference type="GO" id="GO:0005759">
    <property type="term" value="C:mitochondrial matrix"/>
    <property type="evidence" value="ECO:0007669"/>
    <property type="project" value="UniProtKB-UniRule"/>
</dbReference>
<comment type="catalytic activity">
    <reaction evidence="8">
        <text>GTP + H2O = GDP + phosphate + H(+)</text>
        <dbReference type="Rhea" id="RHEA:19669"/>
        <dbReference type="ChEBI" id="CHEBI:15377"/>
        <dbReference type="ChEBI" id="CHEBI:15378"/>
        <dbReference type="ChEBI" id="CHEBI:37565"/>
        <dbReference type="ChEBI" id="CHEBI:43474"/>
        <dbReference type="ChEBI" id="CHEBI:58189"/>
        <dbReference type="EC" id="3.6.5.n1"/>
    </reaction>
</comment>
<dbReference type="InterPro" id="IPR000795">
    <property type="entry name" value="T_Tr_GTP-bd_dom"/>
</dbReference>
<dbReference type="eggNOG" id="KOG1430">
    <property type="taxonomic scope" value="Eukaryota"/>
</dbReference>
<dbReference type="InterPro" id="IPR029903">
    <property type="entry name" value="RmlD-like-bd"/>
</dbReference>
<dbReference type="PROSITE" id="PS00301">
    <property type="entry name" value="G_TR_1"/>
    <property type="match status" value="1"/>
</dbReference>
<dbReference type="PROSITE" id="PS51722">
    <property type="entry name" value="G_TR_2"/>
    <property type="match status" value="1"/>
</dbReference>
<dbReference type="EC" id="3.6.5.n1" evidence="8"/>
<keyword evidence="4 8" id="KW-0378">Hydrolase</keyword>